<organism evidence="1 2">
    <name type="scientific">Paenibacillus taichungensis</name>
    <dbReference type="NCBI Taxonomy" id="484184"/>
    <lineage>
        <taxon>Bacteria</taxon>
        <taxon>Bacillati</taxon>
        <taxon>Bacillota</taxon>
        <taxon>Bacilli</taxon>
        <taxon>Bacillales</taxon>
        <taxon>Paenibacillaceae</taxon>
        <taxon>Paenibacillus</taxon>
    </lineage>
</organism>
<comment type="caution">
    <text evidence="1">The sequence shown here is derived from an EMBL/GenBank/DDBJ whole genome shotgun (WGS) entry which is preliminary data.</text>
</comment>
<dbReference type="GeneID" id="97129181"/>
<dbReference type="EMBL" id="JABMCC010000071">
    <property type="protein sequence ID" value="NUU52609.1"/>
    <property type="molecule type" value="Genomic_DNA"/>
</dbReference>
<keyword evidence="1" id="KW-0479">Metal-binding</keyword>
<keyword evidence="2" id="KW-1185">Reference proteome</keyword>
<keyword evidence="1" id="KW-0862">Zinc</keyword>
<gene>
    <name evidence="1" type="ORF">HP548_00595</name>
</gene>
<sequence>MRKESGWLRVKETAKINGISYSTYVYRIYSGQSPEEAASIQTKELTKKPISIPPVREEYEYNVPVPKTRKEALQQIDNIIRTECDPCEIRIAMNLRNGQNSSRLEKVCNVQCPVGNQIQELSKYLQVAPRKSVKEGWA</sequence>
<accession>A0ABX2MDL0</accession>
<dbReference type="Pfam" id="PF10782">
    <property type="entry name" value="zf-C2HCIx2C"/>
    <property type="match status" value="1"/>
</dbReference>
<dbReference type="Proteomes" id="UP000577724">
    <property type="component" value="Unassembled WGS sequence"/>
</dbReference>
<keyword evidence="1" id="KW-0863">Zinc-finger</keyword>
<evidence type="ECO:0000313" key="1">
    <source>
        <dbReference type="EMBL" id="NUU52609.1"/>
    </source>
</evidence>
<dbReference type="RefSeq" id="WP_175380590.1">
    <property type="nucleotide sequence ID" value="NZ_CBCRYD010000001.1"/>
</dbReference>
<proteinExistence type="predicted"/>
<evidence type="ECO:0000313" key="2">
    <source>
        <dbReference type="Proteomes" id="UP000577724"/>
    </source>
</evidence>
<name>A0ABX2MDL0_9BACL</name>
<reference evidence="1 2" key="1">
    <citation type="submission" date="2020-05" db="EMBL/GenBank/DDBJ databases">
        <title>Genome Sequencing of Type Strains.</title>
        <authorList>
            <person name="Lemaire J.F."/>
            <person name="Inderbitzin P."/>
            <person name="Gregorio O.A."/>
            <person name="Collins S.B."/>
            <person name="Wespe N."/>
            <person name="Knight-Connoni V."/>
        </authorList>
    </citation>
    <scope>NUCLEOTIDE SEQUENCE [LARGE SCALE GENOMIC DNA]</scope>
    <source>
        <strain evidence="1 2">DSM 19942</strain>
    </source>
</reference>
<dbReference type="InterPro" id="IPR019718">
    <property type="entry name" value="DUF2602"/>
</dbReference>
<protein>
    <submittedName>
        <fullName evidence="1">Zinc-finger domain-containing protein</fullName>
    </submittedName>
</protein>
<dbReference type="GO" id="GO:0008270">
    <property type="term" value="F:zinc ion binding"/>
    <property type="evidence" value="ECO:0007669"/>
    <property type="project" value="UniProtKB-KW"/>
</dbReference>